<dbReference type="GO" id="GO:0051301">
    <property type="term" value="P:cell division"/>
    <property type="evidence" value="ECO:0007669"/>
    <property type="project" value="TreeGrafter"/>
</dbReference>
<evidence type="ECO:0000256" key="2">
    <source>
        <dbReference type="ARBA" id="ARBA00022741"/>
    </source>
</evidence>
<dbReference type="SUPFAM" id="SSF55307">
    <property type="entry name" value="Tubulin C-terminal domain-like"/>
    <property type="match status" value="1"/>
</dbReference>
<evidence type="ECO:0000259" key="6">
    <source>
        <dbReference type="SMART" id="SM00865"/>
    </source>
</evidence>
<dbReference type="PANTHER" id="PTHR30314:SF3">
    <property type="entry name" value="MITOCHONDRIAL DIVISION PROTEIN FSZA"/>
    <property type="match status" value="1"/>
</dbReference>
<name>A0A6J7DAG5_9ZZZZ</name>
<evidence type="ECO:0000256" key="4">
    <source>
        <dbReference type="SAM" id="MobiDB-lite"/>
    </source>
</evidence>
<feature type="domain" description="Tubulin/FtsZ 2-layer sandwich" evidence="6">
    <location>
        <begin position="269"/>
        <end position="386"/>
    </location>
</feature>
<dbReference type="SMART" id="SM00865">
    <property type="entry name" value="Tubulin_C"/>
    <property type="match status" value="1"/>
</dbReference>
<dbReference type="PRINTS" id="PR00423">
    <property type="entry name" value="CELLDVISFTSZ"/>
</dbReference>
<dbReference type="Gene3D" id="3.40.50.1440">
    <property type="entry name" value="Tubulin/FtsZ, GTPase domain"/>
    <property type="match status" value="1"/>
</dbReference>
<dbReference type="InterPro" id="IPR003008">
    <property type="entry name" value="Tubulin_FtsZ_GTPase"/>
</dbReference>
<protein>
    <submittedName>
        <fullName evidence="7">Unannotated protein</fullName>
    </submittedName>
</protein>
<proteinExistence type="inferred from homology"/>
<feature type="region of interest" description="Disordered" evidence="4">
    <location>
        <begin position="397"/>
        <end position="425"/>
    </location>
</feature>
<feature type="domain" description="Tubulin/FtsZ GTPase" evidence="5">
    <location>
        <begin position="75"/>
        <end position="267"/>
    </location>
</feature>
<dbReference type="Pfam" id="PF00091">
    <property type="entry name" value="Tubulin"/>
    <property type="match status" value="1"/>
</dbReference>
<evidence type="ECO:0000313" key="7">
    <source>
        <dbReference type="EMBL" id="CAB4866218.1"/>
    </source>
</evidence>
<comment type="similarity">
    <text evidence="1">Belongs to the FtsZ family.</text>
</comment>
<dbReference type="NCBIfam" id="TIGR00065">
    <property type="entry name" value="ftsZ"/>
    <property type="match status" value="1"/>
</dbReference>
<dbReference type="PANTHER" id="PTHR30314">
    <property type="entry name" value="CELL DIVISION PROTEIN FTSZ-RELATED"/>
    <property type="match status" value="1"/>
</dbReference>
<evidence type="ECO:0000256" key="3">
    <source>
        <dbReference type="ARBA" id="ARBA00023134"/>
    </source>
</evidence>
<dbReference type="SUPFAM" id="SSF52490">
    <property type="entry name" value="Tubulin nucleotide-binding domain-like"/>
    <property type="match status" value="1"/>
</dbReference>
<dbReference type="EMBL" id="CAFBLU010000005">
    <property type="protein sequence ID" value="CAB4866218.1"/>
    <property type="molecule type" value="Genomic_DNA"/>
</dbReference>
<dbReference type="GO" id="GO:0005737">
    <property type="term" value="C:cytoplasm"/>
    <property type="evidence" value="ECO:0007669"/>
    <property type="project" value="TreeGrafter"/>
</dbReference>
<dbReference type="Pfam" id="PF12327">
    <property type="entry name" value="FtsZ_C"/>
    <property type="match status" value="1"/>
</dbReference>
<dbReference type="InterPro" id="IPR037103">
    <property type="entry name" value="Tubulin/FtsZ-like_C"/>
</dbReference>
<dbReference type="GO" id="GO:0003924">
    <property type="term" value="F:GTPase activity"/>
    <property type="evidence" value="ECO:0007669"/>
    <property type="project" value="InterPro"/>
</dbReference>
<keyword evidence="2" id="KW-0547">Nucleotide-binding</keyword>
<dbReference type="FunFam" id="3.40.50.1440:FF:000001">
    <property type="entry name" value="Cell division protein FtsZ"/>
    <property type="match status" value="1"/>
</dbReference>
<dbReference type="InterPro" id="IPR020805">
    <property type="entry name" value="Cell_div_FtsZ_CS"/>
</dbReference>
<dbReference type="CDD" id="cd02201">
    <property type="entry name" value="FtsZ_type1"/>
    <property type="match status" value="1"/>
</dbReference>
<feature type="compositionally biased region" description="Basic and acidic residues" evidence="4">
    <location>
        <begin position="399"/>
        <end position="413"/>
    </location>
</feature>
<dbReference type="InterPro" id="IPR045061">
    <property type="entry name" value="FtsZ/CetZ"/>
</dbReference>
<dbReference type="GO" id="GO:0032153">
    <property type="term" value="C:cell division site"/>
    <property type="evidence" value="ECO:0007669"/>
    <property type="project" value="TreeGrafter"/>
</dbReference>
<dbReference type="InterPro" id="IPR000158">
    <property type="entry name" value="Cell_div_FtsZ"/>
</dbReference>
<evidence type="ECO:0000259" key="5">
    <source>
        <dbReference type="SMART" id="SM00864"/>
    </source>
</evidence>
<dbReference type="InterPro" id="IPR008280">
    <property type="entry name" value="Tub_FtsZ_C"/>
</dbReference>
<dbReference type="SMART" id="SM00864">
    <property type="entry name" value="Tubulin"/>
    <property type="match status" value="1"/>
</dbReference>
<dbReference type="HAMAP" id="MF_00909">
    <property type="entry name" value="FtsZ"/>
    <property type="match status" value="1"/>
</dbReference>
<accession>A0A6J7DAG5</accession>
<dbReference type="PROSITE" id="PS01134">
    <property type="entry name" value="FTSZ_1"/>
    <property type="match status" value="1"/>
</dbReference>
<sequence>MSNRKRASMREGPLASLFRSTENDPAAPAPARAADEQIAQQRVEQPQAAAPAPVQAQPVHHPEPTAADLNNGQPLILVVGVGGAGVNAVDRMVEANVAGVEFIAINTDVQSLQKSTATRTLHIGEEVTRGLGSGSDPEVGRRAAMDDHDTIKAAIRGADMVFVAVGAGGGTGTGAAPVVARIARDAGALVVGIVTRPFAFEGTRRSKAADAGVEALGAEVDTLITVPNNRLLEVLERDTSMVDAFRVADDVLRQGVQGISDLVTLPGLINLDFADVRTIMTDAGSALLGIGMGSGERRALDAAEAAISSPLLETSVEGARSILLSVTGGDDIALWEVNEAAKVVAEAAHPDANIIFGAMVDKNLGDQVWVTVVATGYANERAARRARRDVAAALGEPSGEVRVERRRETRSGSDDLDVPEFLSGR</sequence>
<keyword evidence="3" id="KW-0342">GTP-binding</keyword>
<reference evidence="7" key="1">
    <citation type="submission" date="2020-05" db="EMBL/GenBank/DDBJ databases">
        <authorList>
            <person name="Chiriac C."/>
            <person name="Salcher M."/>
            <person name="Ghai R."/>
            <person name="Kavagutti S V."/>
        </authorList>
    </citation>
    <scope>NUCLEOTIDE SEQUENCE</scope>
</reference>
<organism evidence="7">
    <name type="scientific">freshwater metagenome</name>
    <dbReference type="NCBI Taxonomy" id="449393"/>
    <lineage>
        <taxon>unclassified sequences</taxon>
        <taxon>metagenomes</taxon>
        <taxon>ecological metagenomes</taxon>
    </lineage>
</organism>
<feature type="region of interest" description="Disordered" evidence="4">
    <location>
        <begin position="1"/>
        <end position="68"/>
    </location>
</feature>
<dbReference type="InterPro" id="IPR036525">
    <property type="entry name" value="Tubulin/FtsZ_GTPase_sf"/>
</dbReference>
<gene>
    <name evidence="7" type="ORF">UFOPK3444_00467</name>
</gene>
<dbReference type="InterPro" id="IPR024757">
    <property type="entry name" value="FtsZ_C"/>
</dbReference>
<evidence type="ECO:0000256" key="1">
    <source>
        <dbReference type="ARBA" id="ARBA00009690"/>
    </source>
</evidence>
<dbReference type="Gene3D" id="3.30.1330.20">
    <property type="entry name" value="Tubulin/FtsZ, C-terminal domain"/>
    <property type="match status" value="1"/>
</dbReference>
<dbReference type="InterPro" id="IPR018316">
    <property type="entry name" value="Tubulin/FtsZ_2-layer-sand-dom"/>
</dbReference>
<dbReference type="GO" id="GO:0005525">
    <property type="term" value="F:GTP binding"/>
    <property type="evidence" value="ECO:0007669"/>
    <property type="project" value="UniProtKB-KW"/>
</dbReference>
<dbReference type="AlphaFoldDB" id="A0A6J7DAG5"/>
<feature type="compositionally biased region" description="Low complexity" evidence="4">
    <location>
        <begin position="39"/>
        <end position="59"/>
    </location>
</feature>